<comment type="caution">
    <text evidence="3">The sequence shown here is derived from an EMBL/GenBank/DDBJ whole genome shotgun (WGS) entry which is preliminary data.</text>
</comment>
<dbReference type="Gene3D" id="3.40.50.720">
    <property type="entry name" value="NAD(P)-binding Rossmann-like Domain"/>
    <property type="match status" value="1"/>
</dbReference>
<dbReference type="PANTHER" id="PTHR11695">
    <property type="entry name" value="ALCOHOL DEHYDROGENASE RELATED"/>
    <property type="match status" value="1"/>
</dbReference>
<dbReference type="PANTHER" id="PTHR11695:SF294">
    <property type="entry name" value="RETICULON-4-INTERACTING PROTEIN 1, MITOCHONDRIAL"/>
    <property type="match status" value="1"/>
</dbReference>
<dbReference type="InterPro" id="IPR020843">
    <property type="entry name" value="ER"/>
</dbReference>
<evidence type="ECO:0000256" key="1">
    <source>
        <dbReference type="SAM" id="MobiDB-lite"/>
    </source>
</evidence>
<gene>
    <name evidence="3" type="ORF">SLS58_000477</name>
</gene>
<dbReference type="SMART" id="SM00829">
    <property type="entry name" value="PKS_ER"/>
    <property type="match status" value="1"/>
</dbReference>
<name>A0ABR3U6Z8_9PEZI</name>
<organism evidence="3 4">
    <name type="scientific">Diplodia intermedia</name>
    <dbReference type="NCBI Taxonomy" id="856260"/>
    <lineage>
        <taxon>Eukaryota</taxon>
        <taxon>Fungi</taxon>
        <taxon>Dikarya</taxon>
        <taxon>Ascomycota</taxon>
        <taxon>Pezizomycotina</taxon>
        <taxon>Dothideomycetes</taxon>
        <taxon>Dothideomycetes incertae sedis</taxon>
        <taxon>Botryosphaeriales</taxon>
        <taxon>Botryosphaeriaceae</taxon>
        <taxon>Diplodia</taxon>
    </lineage>
</organism>
<feature type="region of interest" description="Disordered" evidence="1">
    <location>
        <begin position="1"/>
        <end position="26"/>
    </location>
</feature>
<dbReference type="InterPro" id="IPR050700">
    <property type="entry name" value="YIM1/Zinc_Alcohol_DH_Fams"/>
</dbReference>
<dbReference type="InterPro" id="IPR036291">
    <property type="entry name" value="NAD(P)-bd_dom_sf"/>
</dbReference>
<dbReference type="SUPFAM" id="SSF50129">
    <property type="entry name" value="GroES-like"/>
    <property type="match status" value="1"/>
</dbReference>
<proteinExistence type="predicted"/>
<dbReference type="Gene3D" id="3.90.180.10">
    <property type="entry name" value="Medium-chain alcohol dehydrogenases, catalytic domain"/>
    <property type="match status" value="1"/>
</dbReference>
<accession>A0ABR3U6Z8</accession>
<dbReference type="InterPro" id="IPR013154">
    <property type="entry name" value="ADH-like_N"/>
</dbReference>
<dbReference type="Pfam" id="PF13602">
    <property type="entry name" value="ADH_zinc_N_2"/>
    <property type="match status" value="1"/>
</dbReference>
<evidence type="ECO:0000259" key="2">
    <source>
        <dbReference type="SMART" id="SM00829"/>
    </source>
</evidence>
<evidence type="ECO:0000313" key="4">
    <source>
        <dbReference type="Proteomes" id="UP001521184"/>
    </source>
</evidence>
<reference evidence="3 4" key="1">
    <citation type="journal article" date="2023" name="Plant Dis.">
        <title>First Report of Diplodia intermedia Causing Canker and Dieback Diseases on Apple Trees in Canada.</title>
        <authorList>
            <person name="Ellouze W."/>
            <person name="Ilyukhin E."/>
            <person name="Sulman M."/>
            <person name="Ali S."/>
        </authorList>
    </citation>
    <scope>NUCLEOTIDE SEQUENCE [LARGE SCALE GENOMIC DNA]</scope>
    <source>
        <strain evidence="3 4">M45-28</strain>
    </source>
</reference>
<keyword evidence="4" id="KW-1185">Reference proteome</keyword>
<dbReference type="EMBL" id="JAKEKT020000001">
    <property type="protein sequence ID" value="KAL1652350.1"/>
    <property type="molecule type" value="Genomic_DNA"/>
</dbReference>
<feature type="domain" description="Enoyl reductase (ER)" evidence="2">
    <location>
        <begin position="51"/>
        <end position="370"/>
    </location>
</feature>
<protein>
    <recommendedName>
        <fullName evidence="2">Enoyl reductase (ER) domain-containing protein</fullName>
    </recommendedName>
</protein>
<dbReference type="SUPFAM" id="SSF51735">
    <property type="entry name" value="NAD(P)-binding Rossmann-fold domains"/>
    <property type="match status" value="1"/>
</dbReference>
<evidence type="ECO:0000313" key="3">
    <source>
        <dbReference type="EMBL" id="KAL1652350.1"/>
    </source>
</evidence>
<sequence>MPSPFPPSSSPADANHDDSDNDEEELDPYQPTIRAWVYTPGLGYPACVKQTLLPAPVPTPPPTITSTGGGLVAPTHLLVRVRAAALNPVDIQLMNLPLPSLLPSSLLSFLFPDRGFGADFAGTVIAAGRDSGFADGDDVFGVHLASPFGGRDDAGTLREVLNVDVTRAVVARKPPAWKSWARAAAVPLAWVTARTCVARCEGGATGMWAVVLAKRRGWRVVATCGGRSAGFVSSVGADVVVDYTQEGGVRARVAAERPDAIIDCVGGTECLGLARRYVTIVGDKTSRSALGGALTYLWNPQMVLRTLLGKVGLRSEVYECINLEMRTSYLEEALDLDEDKIVLDSTFSFDQVREALERLDSGRCRGKVVVEVGP</sequence>
<dbReference type="InterPro" id="IPR011032">
    <property type="entry name" value="GroES-like_sf"/>
</dbReference>
<dbReference type="Pfam" id="PF08240">
    <property type="entry name" value="ADH_N"/>
    <property type="match status" value="1"/>
</dbReference>
<dbReference type="Proteomes" id="UP001521184">
    <property type="component" value="Unassembled WGS sequence"/>
</dbReference>
<dbReference type="CDD" id="cd08267">
    <property type="entry name" value="MDR1"/>
    <property type="match status" value="1"/>
</dbReference>